<dbReference type="EMBL" id="CP000474">
    <property type="protein sequence ID" value="ABM07204.1"/>
    <property type="molecule type" value="Genomic_DNA"/>
</dbReference>
<dbReference type="InterPro" id="IPR013324">
    <property type="entry name" value="RNA_pol_sigma_r3/r4-like"/>
</dbReference>
<evidence type="ECO:0000256" key="6">
    <source>
        <dbReference type="SAM" id="MobiDB-lite"/>
    </source>
</evidence>
<dbReference type="InterPro" id="IPR041916">
    <property type="entry name" value="Anti_sigma_zinc_sf"/>
</dbReference>
<comment type="similarity">
    <text evidence="1">Belongs to the sigma-70 factor family. ECF subfamily.</text>
</comment>
<dbReference type="InterPro" id="IPR036388">
    <property type="entry name" value="WH-like_DNA-bd_sf"/>
</dbReference>
<dbReference type="HOGENOM" id="CLU_021839_3_1_11"/>
<evidence type="ECO:0000256" key="3">
    <source>
        <dbReference type="ARBA" id="ARBA00023082"/>
    </source>
</evidence>
<dbReference type="KEGG" id="aau:AAur_0759"/>
<feature type="compositionally biased region" description="Low complexity" evidence="6">
    <location>
        <begin position="423"/>
        <end position="433"/>
    </location>
</feature>
<dbReference type="SUPFAM" id="SSF88659">
    <property type="entry name" value="Sigma3 and sigma4 domains of RNA polymerase sigma factors"/>
    <property type="match status" value="1"/>
</dbReference>
<feature type="region of interest" description="Disordered" evidence="6">
    <location>
        <begin position="340"/>
        <end position="439"/>
    </location>
</feature>
<evidence type="ECO:0000313" key="9">
    <source>
        <dbReference type="EMBL" id="ABM07204.1"/>
    </source>
</evidence>
<feature type="domain" description="Putative zinc-finger" evidence="8">
    <location>
        <begin position="201"/>
        <end position="234"/>
    </location>
</feature>
<dbReference type="Gene3D" id="1.10.1740.10">
    <property type="match status" value="1"/>
</dbReference>
<dbReference type="Gene3D" id="1.10.10.1320">
    <property type="entry name" value="Anti-sigma factor, zinc-finger domain"/>
    <property type="match status" value="1"/>
</dbReference>
<dbReference type="Gene3D" id="1.10.10.10">
    <property type="entry name" value="Winged helix-like DNA-binding domain superfamily/Winged helix DNA-binding domain"/>
    <property type="match status" value="1"/>
</dbReference>
<evidence type="ECO:0000256" key="4">
    <source>
        <dbReference type="ARBA" id="ARBA00023125"/>
    </source>
</evidence>
<keyword evidence="4" id="KW-0238">DNA-binding</keyword>
<dbReference type="Proteomes" id="UP000000637">
    <property type="component" value="Chromosome"/>
</dbReference>
<keyword evidence="5" id="KW-0804">Transcription</keyword>
<accession>A1R2U8</accession>
<dbReference type="InterPro" id="IPR007627">
    <property type="entry name" value="RNA_pol_sigma70_r2"/>
</dbReference>
<dbReference type="InterPro" id="IPR014284">
    <property type="entry name" value="RNA_pol_sigma-70_dom"/>
</dbReference>
<dbReference type="eggNOG" id="COG1595">
    <property type="taxonomic scope" value="Bacteria"/>
</dbReference>
<evidence type="ECO:0000259" key="7">
    <source>
        <dbReference type="Pfam" id="PF04542"/>
    </source>
</evidence>
<dbReference type="SUPFAM" id="SSF88946">
    <property type="entry name" value="Sigma2 domain of RNA polymerase sigma factors"/>
    <property type="match status" value="1"/>
</dbReference>
<dbReference type="GO" id="GO:0003677">
    <property type="term" value="F:DNA binding"/>
    <property type="evidence" value="ECO:0007669"/>
    <property type="project" value="UniProtKB-KW"/>
</dbReference>
<evidence type="ECO:0000313" key="10">
    <source>
        <dbReference type="Proteomes" id="UP000000637"/>
    </source>
</evidence>
<proteinExistence type="inferred from homology"/>
<evidence type="ECO:0000259" key="8">
    <source>
        <dbReference type="Pfam" id="PF13490"/>
    </source>
</evidence>
<evidence type="ECO:0000256" key="2">
    <source>
        <dbReference type="ARBA" id="ARBA00023015"/>
    </source>
</evidence>
<dbReference type="GO" id="GO:0016987">
    <property type="term" value="F:sigma factor activity"/>
    <property type="evidence" value="ECO:0007669"/>
    <property type="project" value="UniProtKB-KW"/>
</dbReference>
<dbReference type="InterPro" id="IPR039425">
    <property type="entry name" value="RNA_pol_sigma-70-like"/>
</dbReference>
<keyword evidence="3" id="KW-0731">Sigma factor</keyword>
<evidence type="ECO:0000256" key="1">
    <source>
        <dbReference type="ARBA" id="ARBA00010641"/>
    </source>
</evidence>
<dbReference type="STRING" id="290340.AAur_0759"/>
<dbReference type="GO" id="GO:0006352">
    <property type="term" value="P:DNA-templated transcription initiation"/>
    <property type="evidence" value="ECO:0007669"/>
    <property type="project" value="InterPro"/>
</dbReference>
<dbReference type="PANTHER" id="PTHR43133">
    <property type="entry name" value="RNA POLYMERASE ECF-TYPE SIGMA FACTO"/>
    <property type="match status" value="1"/>
</dbReference>
<dbReference type="InterPro" id="IPR013325">
    <property type="entry name" value="RNA_pol_sigma_r2"/>
</dbReference>
<dbReference type="Pfam" id="PF13490">
    <property type="entry name" value="zf-HC2"/>
    <property type="match status" value="1"/>
</dbReference>
<organism evidence="9 10">
    <name type="scientific">Paenarthrobacter aurescens (strain TC1)</name>
    <dbReference type="NCBI Taxonomy" id="290340"/>
    <lineage>
        <taxon>Bacteria</taxon>
        <taxon>Bacillati</taxon>
        <taxon>Actinomycetota</taxon>
        <taxon>Actinomycetes</taxon>
        <taxon>Micrococcales</taxon>
        <taxon>Micrococcaceae</taxon>
        <taxon>Paenarthrobacter</taxon>
    </lineage>
</organism>
<dbReference type="InterPro" id="IPR027383">
    <property type="entry name" value="Znf_put"/>
</dbReference>
<feature type="compositionally biased region" description="Pro residues" evidence="6">
    <location>
        <begin position="411"/>
        <end position="422"/>
    </location>
</feature>
<dbReference type="AlphaFoldDB" id="A1R2U8"/>
<keyword evidence="2" id="KW-0805">Transcription regulation</keyword>
<dbReference type="PANTHER" id="PTHR43133:SF8">
    <property type="entry name" value="RNA POLYMERASE SIGMA FACTOR HI_1459-RELATED"/>
    <property type="match status" value="1"/>
</dbReference>
<dbReference type="Pfam" id="PF04542">
    <property type="entry name" value="Sigma70_r2"/>
    <property type="match status" value="1"/>
</dbReference>
<sequence length="548" mass="57356">MAHGAHTGRNVNMEGEVDSDQHLIELVRGGDISAFDGLYKRHLSIASSIAKRNVDNPSDAEDVVAEAFQSVLQSIVGGKGPRAFFRAYLLSIVTRLSHQRNRKSNKILLSGDDPVLDEALVESDAVISAFESRTVAKAFRALPERWQAVLWYMDVERMKPAAVAPILGVTPNAVSALAVRAREGLRRQYLQSHLANQTGRCAEFASKLGSFLRGGLPSATERMVRNHLDSCSTCTAALTELEDVQGSMRAVLLPLVTGIPLAMWAGKGAALGFLSGMVPAKVALAVPALAQPAVMALFAAAGVGLMLGAGGLAEGLAPEIFAEQQTVETSAARIESDLRLASPSPSQTEAPDPAPSAQTQPLPAAPVPPPVEPLPVPAPEPVEPLPAPAPAESLPSPPKALPQPIATTPAPVSPPAKPPAPAAPTGSSAAVPAKVSGTVREIRERSSSSGTAMEIDFNASGTGPLGSGKVVFSVGRHARIVESSLRAPDGWECSMEGQSVVMCLTESVQRGSLHFHVTAESVRSRDGGVFNYSLSGKGLVQGDFAYRY</sequence>
<protein>
    <submittedName>
        <fullName evidence="9">Sigma-70 region 2 domain protein</fullName>
    </submittedName>
</protein>
<gene>
    <name evidence="9" type="ordered locus">AAur_0759</name>
</gene>
<feature type="domain" description="RNA polymerase sigma-70 region 2" evidence="7">
    <location>
        <begin position="38"/>
        <end position="105"/>
    </location>
</feature>
<reference evidence="9 10" key="1">
    <citation type="journal article" date="2006" name="PLoS Genet.">
        <title>Secrets of soil survival revealed by the genome sequence of Arthrobacter aurescens TC1.</title>
        <authorList>
            <person name="Mongodin E.F."/>
            <person name="Shapir N."/>
            <person name="Daugherty S.C."/>
            <person name="DeBoy R.T."/>
            <person name="Emerson J.B."/>
            <person name="Shvartzbeyn A."/>
            <person name="Radune D."/>
            <person name="Vamathevan J."/>
            <person name="Riggs F."/>
            <person name="Grinberg V."/>
            <person name="Khouri H."/>
            <person name="Wackett L.P."/>
            <person name="Nelson K.E."/>
            <person name="Sadowsky M.J."/>
        </authorList>
    </citation>
    <scope>NUCLEOTIDE SEQUENCE [LARGE SCALE GENOMIC DNA]</scope>
    <source>
        <strain evidence="9 10">TC1</strain>
    </source>
</reference>
<evidence type="ECO:0000256" key="5">
    <source>
        <dbReference type="ARBA" id="ARBA00023163"/>
    </source>
</evidence>
<name>A1R2U8_PAEAT</name>
<keyword evidence="10" id="KW-1185">Reference proteome</keyword>
<feature type="compositionally biased region" description="Pro residues" evidence="6">
    <location>
        <begin position="363"/>
        <end position="401"/>
    </location>
</feature>
<dbReference type="NCBIfam" id="TIGR02937">
    <property type="entry name" value="sigma70-ECF"/>
    <property type="match status" value="1"/>
</dbReference>